<evidence type="ECO:0000256" key="1">
    <source>
        <dbReference type="SAM" id="MobiDB-lite"/>
    </source>
</evidence>
<dbReference type="GO" id="GO:0003677">
    <property type="term" value="F:DNA binding"/>
    <property type="evidence" value="ECO:0007669"/>
    <property type="project" value="UniProtKB-KW"/>
</dbReference>
<proteinExistence type="predicted"/>
<reference evidence="2 3" key="1">
    <citation type="submission" date="2023-05" db="EMBL/GenBank/DDBJ databases">
        <title>B98-5 Cell Line De Novo Hybrid Assembly: An Optical Mapping Approach.</title>
        <authorList>
            <person name="Kananen K."/>
            <person name="Auerbach J.A."/>
            <person name="Kautto E."/>
            <person name="Blachly J.S."/>
        </authorList>
    </citation>
    <scope>NUCLEOTIDE SEQUENCE [LARGE SCALE GENOMIC DNA]</scope>
    <source>
        <strain evidence="2">B95-8</strain>
        <tissue evidence="2">Cell line</tissue>
    </source>
</reference>
<organism evidence="2 3">
    <name type="scientific">Saguinus oedipus</name>
    <name type="common">Cotton-top tamarin</name>
    <name type="synonym">Oedipomidas oedipus</name>
    <dbReference type="NCBI Taxonomy" id="9490"/>
    <lineage>
        <taxon>Eukaryota</taxon>
        <taxon>Metazoa</taxon>
        <taxon>Chordata</taxon>
        <taxon>Craniata</taxon>
        <taxon>Vertebrata</taxon>
        <taxon>Euteleostomi</taxon>
        <taxon>Mammalia</taxon>
        <taxon>Eutheria</taxon>
        <taxon>Euarchontoglires</taxon>
        <taxon>Primates</taxon>
        <taxon>Haplorrhini</taxon>
        <taxon>Platyrrhini</taxon>
        <taxon>Cebidae</taxon>
        <taxon>Callitrichinae</taxon>
        <taxon>Saguinus</taxon>
    </lineage>
</organism>
<feature type="compositionally biased region" description="Polar residues" evidence="1">
    <location>
        <begin position="12"/>
        <end position="22"/>
    </location>
</feature>
<dbReference type="Proteomes" id="UP001266305">
    <property type="component" value="Unassembled WGS sequence"/>
</dbReference>
<keyword evidence="2" id="KW-0238">DNA-binding</keyword>
<feature type="compositionally biased region" description="Basic and acidic residues" evidence="1">
    <location>
        <begin position="58"/>
        <end position="68"/>
    </location>
</feature>
<feature type="region of interest" description="Disordered" evidence="1">
    <location>
        <begin position="1"/>
        <end position="23"/>
    </location>
</feature>
<name>A0ABQ9VXW9_SAGOE</name>
<gene>
    <name evidence="2" type="primary">RFX6</name>
    <name evidence="2" type="ORF">P7K49_008505</name>
</gene>
<comment type="caution">
    <text evidence="2">The sequence shown here is derived from an EMBL/GenBank/DDBJ whole genome shotgun (WGS) entry which is preliminary data.</text>
</comment>
<accession>A0ABQ9VXW9</accession>
<evidence type="ECO:0000313" key="3">
    <source>
        <dbReference type="Proteomes" id="UP001266305"/>
    </source>
</evidence>
<evidence type="ECO:0000313" key="2">
    <source>
        <dbReference type="EMBL" id="KAK2114239.1"/>
    </source>
</evidence>
<keyword evidence="3" id="KW-1185">Reference proteome</keyword>
<sequence>MAKVPELEDTFLQAQPSPQLSPGIQEDCCVQLLGKGLLVYPEERVYLAAEAQPGGEQSRAEKGEDRELPGAVKSGNDDVF</sequence>
<dbReference type="EMBL" id="JASSZA010000004">
    <property type="protein sequence ID" value="KAK2114239.1"/>
    <property type="molecule type" value="Genomic_DNA"/>
</dbReference>
<protein>
    <submittedName>
        <fullName evidence="2">DNA-binding protein rfx6</fullName>
    </submittedName>
</protein>
<feature type="region of interest" description="Disordered" evidence="1">
    <location>
        <begin position="50"/>
        <end position="80"/>
    </location>
</feature>